<reference evidence="1 2" key="1">
    <citation type="submission" date="2024-07" db="EMBL/GenBank/DDBJ databases">
        <title>Whole genome sequencing of Prodigiosin pigment-producing Streptomyces salinarius isolated from rhizosphere soil of Arachis hypogaea.</title>
        <authorList>
            <person name="Vidhya A."/>
            <person name="Ramya S."/>
        </authorList>
    </citation>
    <scope>NUCLEOTIDE SEQUENCE [LARGE SCALE GENOMIC DNA]</scope>
    <source>
        <strain evidence="1 2">VRMG2420</strain>
    </source>
</reference>
<gene>
    <name evidence="1" type="ORF">AB4829_34760</name>
</gene>
<dbReference type="EMBL" id="JBITPR010000063">
    <property type="protein sequence ID" value="MFI7875745.1"/>
    <property type="molecule type" value="Genomic_DNA"/>
</dbReference>
<name>A0ABW8BL23_9ACTN</name>
<comment type="caution">
    <text evidence="1">The sequence shown here is derived from an EMBL/GenBank/DDBJ whole genome shotgun (WGS) entry which is preliminary data.</text>
</comment>
<evidence type="ECO:0000313" key="1">
    <source>
        <dbReference type="EMBL" id="MFI7875745.1"/>
    </source>
</evidence>
<dbReference type="Proteomes" id="UP001614264">
    <property type="component" value="Unassembled WGS sequence"/>
</dbReference>
<protein>
    <submittedName>
        <fullName evidence="1">Uncharacterized protein</fullName>
    </submittedName>
</protein>
<evidence type="ECO:0000313" key="2">
    <source>
        <dbReference type="Proteomes" id="UP001614264"/>
    </source>
</evidence>
<keyword evidence="2" id="KW-1185">Reference proteome</keyword>
<proteinExistence type="predicted"/>
<dbReference type="RefSeq" id="WP_399594834.1">
    <property type="nucleotide sequence ID" value="NZ_JBITPR010000063.1"/>
</dbReference>
<sequence length="71" mass="7969">MAHHPLWTLTYTSLDTGKVESGNQQRVNALVQMDLAVGRIAGKFKGAVFRQARVELQLSRHGNHRKHPAHT</sequence>
<accession>A0ABW8BL23</accession>
<organism evidence="1 2">
    <name type="scientific">Streptomyces salinarius</name>
    <dbReference type="NCBI Taxonomy" id="2762598"/>
    <lineage>
        <taxon>Bacteria</taxon>
        <taxon>Bacillati</taxon>
        <taxon>Actinomycetota</taxon>
        <taxon>Actinomycetes</taxon>
        <taxon>Kitasatosporales</taxon>
        <taxon>Streptomycetaceae</taxon>
        <taxon>Streptomyces</taxon>
    </lineage>
</organism>